<reference evidence="2" key="1">
    <citation type="submission" date="2018-05" db="EMBL/GenBank/DDBJ databases">
        <title>Whole genome of Theropithecus gelada.</title>
        <authorList>
            <person name="Chiou K.L."/>
            <person name="Snyder-Mackler N."/>
        </authorList>
    </citation>
    <scope>NUCLEOTIDE SEQUENCE [LARGE SCALE GENOMIC DNA]</scope>
</reference>
<feature type="region of interest" description="Disordered" evidence="1">
    <location>
        <begin position="141"/>
        <end position="162"/>
    </location>
</feature>
<dbReference type="Ensembl" id="ENSTGET00000019094.1">
    <property type="protein sequence ID" value="ENSTGEP00000015960.1"/>
    <property type="gene ID" value="ENSTGEG00000012897.1"/>
</dbReference>
<keyword evidence="3" id="KW-1185">Reference proteome</keyword>
<name>A0A8D2F6H7_THEGE</name>
<organism evidence="2 3">
    <name type="scientific">Theropithecus gelada</name>
    <name type="common">Gelada baboon</name>
    <dbReference type="NCBI Taxonomy" id="9565"/>
    <lineage>
        <taxon>Eukaryota</taxon>
        <taxon>Metazoa</taxon>
        <taxon>Chordata</taxon>
        <taxon>Craniata</taxon>
        <taxon>Vertebrata</taxon>
        <taxon>Euteleostomi</taxon>
        <taxon>Mammalia</taxon>
        <taxon>Eutheria</taxon>
        <taxon>Euarchontoglires</taxon>
        <taxon>Primates</taxon>
        <taxon>Haplorrhini</taxon>
        <taxon>Catarrhini</taxon>
        <taxon>Cercopithecidae</taxon>
        <taxon>Cercopithecinae</taxon>
        <taxon>Theropithecus</taxon>
    </lineage>
</organism>
<evidence type="ECO:0000256" key="1">
    <source>
        <dbReference type="SAM" id="MobiDB-lite"/>
    </source>
</evidence>
<sequence>MRNEAKGQRKNYTNTGDHMVVIWILHDQAYWKRKFEEQEIRFLFSFFFFFFEMEFHSCCQAGVQWHNLSSLQTPPPKFRRYCCLSFLSSWDYRRVPLHSANFFFLRRSLTVLPRLECSGMISAHCKLRCWDYRREPPHPAKIDQVSRADSNPGENLPKEQQRGILDTKDSIPFRVMKMF</sequence>
<proteinExistence type="predicted"/>
<dbReference type="AlphaFoldDB" id="A0A8D2F6H7"/>
<accession>A0A8D2F6H7</accession>
<reference evidence="2" key="2">
    <citation type="submission" date="2025-05" db="UniProtKB">
        <authorList>
            <consortium name="Ensembl"/>
        </authorList>
    </citation>
    <scope>IDENTIFICATION</scope>
</reference>
<dbReference type="PANTHER" id="PTHR46254">
    <property type="entry name" value="PROTEIN GVQW1-RELATED"/>
    <property type="match status" value="1"/>
</dbReference>
<dbReference type="Proteomes" id="UP000694411">
    <property type="component" value="Chromosome 10"/>
</dbReference>
<protein>
    <submittedName>
        <fullName evidence="2">Uncharacterized protein</fullName>
    </submittedName>
</protein>
<evidence type="ECO:0000313" key="2">
    <source>
        <dbReference type="Ensembl" id="ENSTGEP00000015960.1"/>
    </source>
</evidence>
<evidence type="ECO:0000313" key="3">
    <source>
        <dbReference type="Proteomes" id="UP000694411"/>
    </source>
</evidence>
<dbReference type="Ensembl" id="ENSTGET00000019092.1">
    <property type="protein sequence ID" value="ENSTGEP00000015959.1"/>
    <property type="gene ID" value="ENSTGEG00000012897.1"/>
</dbReference>